<dbReference type="CDD" id="cd06223">
    <property type="entry name" value="PRTases_typeI"/>
    <property type="match status" value="1"/>
</dbReference>
<dbReference type="EC" id="2.4.2.9" evidence="2"/>
<dbReference type="EMBL" id="VORB01000003">
    <property type="protein sequence ID" value="TXC81740.1"/>
    <property type="molecule type" value="Genomic_DNA"/>
</dbReference>
<dbReference type="PANTHER" id="PTHR11608:SF0">
    <property type="entry name" value="BIFUNCTIONAL PROTEIN PYRR"/>
    <property type="match status" value="1"/>
</dbReference>
<protein>
    <submittedName>
        <fullName evidence="2">Uracil phosphoribosyltransferase</fullName>
        <ecNumber evidence="2">2.4.2.9</ecNumber>
    </submittedName>
</protein>
<name>A0A5C6VA96_9FLAO</name>
<proteinExistence type="predicted"/>
<dbReference type="NCBIfam" id="NF001097">
    <property type="entry name" value="PRK00129.1"/>
    <property type="match status" value="1"/>
</dbReference>
<dbReference type="InterPro" id="IPR050137">
    <property type="entry name" value="PyrR_bifunctional"/>
</dbReference>
<comment type="caution">
    <text evidence="2">The sequence shown here is derived from an EMBL/GenBank/DDBJ whole genome shotgun (WGS) entry which is preliminary data.</text>
</comment>
<evidence type="ECO:0000313" key="2">
    <source>
        <dbReference type="EMBL" id="TXC81740.1"/>
    </source>
</evidence>
<dbReference type="AlphaFoldDB" id="A0A5C6VA96"/>
<organism evidence="2 3">
    <name type="scientific">Luteibaculum oceani</name>
    <dbReference type="NCBI Taxonomy" id="1294296"/>
    <lineage>
        <taxon>Bacteria</taxon>
        <taxon>Pseudomonadati</taxon>
        <taxon>Bacteroidota</taxon>
        <taxon>Flavobacteriia</taxon>
        <taxon>Flavobacteriales</taxon>
        <taxon>Luteibaculaceae</taxon>
        <taxon>Luteibaculum</taxon>
    </lineage>
</organism>
<dbReference type="InterPro" id="IPR029057">
    <property type="entry name" value="PRTase-like"/>
</dbReference>
<evidence type="ECO:0000313" key="3">
    <source>
        <dbReference type="Proteomes" id="UP000321168"/>
    </source>
</evidence>
<keyword evidence="2" id="KW-0808">Transferase</keyword>
<dbReference type="PANTHER" id="PTHR11608">
    <property type="entry name" value="BIFUNCTIONAL PROTEIN PYRR"/>
    <property type="match status" value="1"/>
</dbReference>
<dbReference type="RefSeq" id="WP_147013741.1">
    <property type="nucleotide sequence ID" value="NZ_VORB01000003.1"/>
</dbReference>
<reference evidence="2 3" key="1">
    <citation type="submission" date="2019-08" db="EMBL/GenBank/DDBJ databases">
        <title>Genome of Luteibaculum oceani JCM 18817.</title>
        <authorList>
            <person name="Bowman J.P."/>
        </authorList>
    </citation>
    <scope>NUCLEOTIDE SEQUENCE [LARGE SCALE GENOMIC DNA]</scope>
    <source>
        <strain evidence="2 3">JCM 18817</strain>
    </source>
</reference>
<dbReference type="Pfam" id="PF14681">
    <property type="entry name" value="UPRTase"/>
    <property type="match status" value="1"/>
</dbReference>
<dbReference type="InterPro" id="IPR000836">
    <property type="entry name" value="PRTase_dom"/>
</dbReference>
<dbReference type="OrthoDB" id="9781675at2"/>
<keyword evidence="2" id="KW-0328">Glycosyltransferase</keyword>
<dbReference type="SUPFAM" id="SSF53271">
    <property type="entry name" value="PRTase-like"/>
    <property type="match status" value="1"/>
</dbReference>
<feature type="domain" description="Phosphoribosyltransferase" evidence="1">
    <location>
        <begin position="8"/>
        <end position="213"/>
    </location>
</feature>
<keyword evidence="3" id="KW-1185">Reference proteome</keyword>
<dbReference type="Gene3D" id="3.40.50.2020">
    <property type="match status" value="1"/>
</dbReference>
<dbReference type="GO" id="GO:0004845">
    <property type="term" value="F:uracil phosphoribosyltransferase activity"/>
    <property type="evidence" value="ECO:0007669"/>
    <property type="project" value="UniProtKB-EC"/>
</dbReference>
<sequence length="216" mass="24108">MVEILGEKHSILNQYLYELRSSTIQKDRLRFRENLKRVGSLMAYEISKTTDYKKVEVETPLGITEVQVPENWPIITTILRAGLPLHEGLLSVFDKADSGFISAYRNPSKNDDGFEVEVEYLSCPDLEGKELILCDTMLATGTSITKVYRALRELGTPSKIHVVAVIASKEGLEFAQEHFPAKTNFWLGAVDEEMTANSFIVPGLGDAGDLAFGYKD</sequence>
<dbReference type="Proteomes" id="UP000321168">
    <property type="component" value="Unassembled WGS sequence"/>
</dbReference>
<gene>
    <name evidence="2" type="ORF">FRX97_04285</name>
</gene>
<accession>A0A5C6VA96</accession>
<evidence type="ECO:0000259" key="1">
    <source>
        <dbReference type="Pfam" id="PF14681"/>
    </source>
</evidence>